<organism evidence="2 3">
    <name type="scientific">Parastrongyloides trichosuri</name>
    <name type="common">Possum-specific nematode worm</name>
    <dbReference type="NCBI Taxonomy" id="131310"/>
    <lineage>
        <taxon>Eukaryota</taxon>
        <taxon>Metazoa</taxon>
        <taxon>Ecdysozoa</taxon>
        <taxon>Nematoda</taxon>
        <taxon>Chromadorea</taxon>
        <taxon>Rhabditida</taxon>
        <taxon>Tylenchina</taxon>
        <taxon>Panagrolaimomorpha</taxon>
        <taxon>Strongyloidoidea</taxon>
        <taxon>Strongyloididae</taxon>
        <taxon>Parastrongyloides</taxon>
    </lineage>
</organism>
<dbReference type="PROSITE" id="PS50097">
    <property type="entry name" value="BTB"/>
    <property type="match status" value="1"/>
</dbReference>
<keyword evidence="2" id="KW-1185">Reference proteome</keyword>
<dbReference type="SUPFAM" id="SSF54695">
    <property type="entry name" value="POZ domain"/>
    <property type="match status" value="1"/>
</dbReference>
<name>A0A0N4Z4K0_PARTI</name>
<evidence type="ECO:0000313" key="2">
    <source>
        <dbReference type="Proteomes" id="UP000038045"/>
    </source>
</evidence>
<evidence type="ECO:0000259" key="1">
    <source>
        <dbReference type="PROSITE" id="PS50097"/>
    </source>
</evidence>
<dbReference type="PANTHER" id="PTHR22744:SF17">
    <property type="entry name" value="BTB DOMAIN-CONTAINING PROTEIN"/>
    <property type="match status" value="1"/>
</dbReference>
<dbReference type="InterPro" id="IPR000210">
    <property type="entry name" value="BTB/POZ_dom"/>
</dbReference>
<evidence type="ECO:0000313" key="3">
    <source>
        <dbReference type="WBParaSite" id="PTRK_0000191800.1"/>
    </source>
</evidence>
<reference evidence="3" key="1">
    <citation type="submission" date="2017-02" db="UniProtKB">
        <authorList>
            <consortium name="WormBaseParasite"/>
        </authorList>
    </citation>
    <scope>IDENTIFICATION</scope>
</reference>
<dbReference type="InterPro" id="IPR011333">
    <property type="entry name" value="SKP1/BTB/POZ_sf"/>
</dbReference>
<dbReference type="AlphaFoldDB" id="A0A0N4Z4K0"/>
<dbReference type="Gene3D" id="3.30.710.10">
    <property type="entry name" value="Potassium Channel Kv1.1, Chain A"/>
    <property type="match status" value="1"/>
</dbReference>
<protein>
    <submittedName>
        <fullName evidence="3">BTB domain-containing protein</fullName>
    </submittedName>
</protein>
<dbReference type="PANTHER" id="PTHR22744">
    <property type="entry name" value="HELIX LOOP HELIX PROTEIN 21-RELATED"/>
    <property type="match status" value="1"/>
</dbReference>
<sequence>MNSINCATNSDLSKEMIEEGNRWLKEYKETVRLRQNKIGTLDLCPYDIFPFRAEKSTETSIYNIPFEFKIRLESDQDLGSNYDDKVLFGIIYCRQNYEGVAWKIATNCEIKMVNYHNEIREKVIKSVSCDFNIRRSRVKIPLLKWNQFYAENEDIVARALIDFIATIKIINVSSFEMPIVNDLTIPEIRINDFPFNINGIKIYVNKNYLAKYSSVFKTMFSSNLKEATTDEILLKDIFVGDFVEMLEVIYPSRKKISIKNIEILLKLADKYDIPSLISKCRDFVIKSGEISESKKMDLAQKYNFTLFNEDHNILHNSSHCLEKGALPSVGVYD</sequence>
<dbReference type="CDD" id="cd18186">
    <property type="entry name" value="BTB_POZ_ZBTB_KLHL-like"/>
    <property type="match status" value="1"/>
</dbReference>
<dbReference type="WBParaSite" id="PTRK_0000191800.1">
    <property type="protein sequence ID" value="PTRK_0000191800.1"/>
    <property type="gene ID" value="PTRK_0000191800"/>
</dbReference>
<dbReference type="SMART" id="SM00225">
    <property type="entry name" value="BTB"/>
    <property type="match status" value="1"/>
</dbReference>
<feature type="domain" description="BTB" evidence="1">
    <location>
        <begin position="191"/>
        <end position="258"/>
    </location>
</feature>
<accession>A0A0N4Z4K0</accession>
<proteinExistence type="predicted"/>
<dbReference type="Proteomes" id="UP000038045">
    <property type="component" value="Unplaced"/>
</dbReference>
<dbReference type="STRING" id="131310.A0A0N4Z4K0"/>
<dbReference type="Pfam" id="PF00651">
    <property type="entry name" value="BTB"/>
    <property type="match status" value="1"/>
</dbReference>